<dbReference type="Proteomes" id="UP000290244">
    <property type="component" value="Chromosome"/>
</dbReference>
<proteinExistence type="predicted"/>
<reference evidence="1 2" key="1">
    <citation type="submission" date="2018-12" db="EMBL/GenBank/DDBJ databases">
        <title>Complete genome of Litorilituus sediminis.</title>
        <authorList>
            <person name="Liu A."/>
            <person name="Rong J."/>
        </authorList>
    </citation>
    <scope>NUCLEOTIDE SEQUENCE [LARGE SCALE GENOMIC DNA]</scope>
    <source>
        <strain evidence="1 2">JCM 17549</strain>
    </source>
</reference>
<evidence type="ECO:0000313" key="1">
    <source>
        <dbReference type="EMBL" id="QBG36922.1"/>
    </source>
</evidence>
<name>A0A4P6PB65_9GAMM</name>
<protein>
    <submittedName>
        <fullName evidence="1">Uncharacterized protein</fullName>
    </submittedName>
</protein>
<dbReference type="OrthoDB" id="6215342at2"/>
<keyword evidence="2" id="KW-1185">Reference proteome</keyword>
<sequence length="140" mass="15677">MTEQLPIRLKANDELRAQFAKIHSQVNKLEAQLNFHALTANWFGDEEAILSIELFIESAISFNDKVQVLQSESSSAITFLSDDVFYLTVLDSEPLQYYVALTDKEAGLMQEKPPLVAGLLQMKLTKVLNEIAAKHALTPI</sequence>
<gene>
    <name evidence="1" type="ORF">EMK97_14925</name>
</gene>
<dbReference type="AlphaFoldDB" id="A0A4P6PB65"/>
<evidence type="ECO:0000313" key="2">
    <source>
        <dbReference type="Proteomes" id="UP000290244"/>
    </source>
</evidence>
<organism evidence="1 2">
    <name type="scientific">Litorilituus sediminis</name>
    <dbReference type="NCBI Taxonomy" id="718192"/>
    <lineage>
        <taxon>Bacteria</taxon>
        <taxon>Pseudomonadati</taxon>
        <taxon>Pseudomonadota</taxon>
        <taxon>Gammaproteobacteria</taxon>
        <taxon>Alteromonadales</taxon>
        <taxon>Colwelliaceae</taxon>
        <taxon>Litorilituus</taxon>
    </lineage>
</organism>
<dbReference type="KEGG" id="lsd:EMK97_14925"/>
<accession>A0A4P6PB65</accession>
<dbReference type="EMBL" id="CP034759">
    <property type="protein sequence ID" value="QBG36922.1"/>
    <property type="molecule type" value="Genomic_DNA"/>
</dbReference>
<dbReference type="RefSeq" id="WP_130603535.1">
    <property type="nucleotide sequence ID" value="NZ_CP034759.1"/>
</dbReference>